<dbReference type="PROSITE" id="PS00372">
    <property type="entry name" value="PTS_EIIA_TYPE_2_HIS"/>
    <property type="match status" value="1"/>
</dbReference>
<dbReference type="InterPro" id="IPR051541">
    <property type="entry name" value="PTS_SugarTrans_NitroReg"/>
</dbReference>
<dbReference type="InterPro" id="IPR002178">
    <property type="entry name" value="PTS_EIIA_type-2_dom"/>
</dbReference>
<comment type="caution">
    <text evidence="2">The sequence shown here is derived from an EMBL/GenBank/DDBJ whole genome shotgun (WGS) entry which is preliminary data.</text>
</comment>
<dbReference type="SUPFAM" id="SSF55804">
    <property type="entry name" value="Phoshotransferase/anion transport protein"/>
    <property type="match status" value="1"/>
</dbReference>
<dbReference type="AlphaFoldDB" id="A0A2N5ZED7"/>
<evidence type="ECO:0000313" key="3">
    <source>
        <dbReference type="Proteomes" id="UP000234857"/>
    </source>
</evidence>
<sequence>MDIENLLKVENVLLEPKSNNKDDIIKELCNFAYTHGIVGNEEEFFTVIDNREKLGSTGIGKNIAIPHGRCDCVKNLALVFARHKEGI</sequence>
<dbReference type="Gene3D" id="3.40.930.10">
    <property type="entry name" value="Mannitol-specific EII, Chain A"/>
    <property type="match status" value="1"/>
</dbReference>
<dbReference type="InterPro" id="IPR016152">
    <property type="entry name" value="PTrfase/Anion_transptr"/>
</dbReference>
<accession>A0A2N5ZED7</accession>
<dbReference type="Pfam" id="PF00359">
    <property type="entry name" value="PTS_EIIA_2"/>
    <property type="match status" value="1"/>
</dbReference>
<gene>
    <name evidence="2" type="ORF">C0601_08640</name>
</gene>
<evidence type="ECO:0000259" key="1">
    <source>
        <dbReference type="PROSITE" id="PS51094"/>
    </source>
</evidence>
<feature type="domain" description="PTS EIIA type-2" evidence="1">
    <location>
        <begin position="5"/>
        <end position="87"/>
    </location>
</feature>
<reference evidence="2 3" key="1">
    <citation type="submission" date="2017-11" db="EMBL/GenBank/DDBJ databases">
        <title>Genome-resolved metagenomics identifies genetic mobility, metabolic interactions, and unexpected diversity in perchlorate-reducing communities.</title>
        <authorList>
            <person name="Barnum T.P."/>
            <person name="Figueroa I.A."/>
            <person name="Carlstrom C.I."/>
            <person name="Lucas L.N."/>
            <person name="Engelbrektson A.L."/>
            <person name="Coates J.D."/>
        </authorList>
    </citation>
    <scope>NUCLEOTIDE SEQUENCE [LARGE SCALE GENOMIC DNA]</scope>
    <source>
        <strain evidence="2">BM706</strain>
    </source>
</reference>
<proteinExistence type="predicted"/>
<protein>
    <recommendedName>
        <fullName evidence="1">PTS EIIA type-2 domain-containing protein</fullName>
    </recommendedName>
</protein>
<dbReference type="EMBL" id="PKTG01000097">
    <property type="protein sequence ID" value="PLX17035.1"/>
    <property type="molecule type" value="Genomic_DNA"/>
</dbReference>
<evidence type="ECO:0000313" key="2">
    <source>
        <dbReference type="EMBL" id="PLX17035.1"/>
    </source>
</evidence>
<dbReference type="PROSITE" id="PS51094">
    <property type="entry name" value="PTS_EIIA_TYPE_2"/>
    <property type="match status" value="1"/>
</dbReference>
<organism evidence="2 3">
    <name type="scientific">Muiribacterium halophilum</name>
    <dbReference type="NCBI Taxonomy" id="2053465"/>
    <lineage>
        <taxon>Bacteria</taxon>
        <taxon>Candidatus Muiribacteriota</taxon>
        <taxon>Candidatus Muiribacteriia</taxon>
        <taxon>Candidatus Muiribacteriales</taxon>
        <taxon>Candidatus Muiribacteriaceae</taxon>
        <taxon>Candidatus Muiribacterium</taxon>
    </lineage>
</organism>
<dbReference type="Proteomes" id="UP000234857">
    <property type="component" value="Unassembled WGS sequence"/>
</dbReference>
<name>A0A2N5ZED7_MUIH1</name>
<dbReference type="PANTHER" id="PTHR47738">
    <property type="entry name" value="PTS SYSTEM FRUCTOSE-LIKE EIIA COMPONENT-RELATED"/>
    <property type="match status" value="1"/>
</dbReference>